<dbReference type="AlphaFoldDB" id="A0AAE0V5Q5"/>
<dbReference type="InterPro" id="IPR024581">
    <property type="entry name" value="TBD"/>
</dbReference>
<keyword evidence="2 3" id="KW-0175">Coiled coil</keyword>
<evidence type="ECO:0000256" key="4">
    <source>
        <dbReference type="SAM" id="MobiDB-lite"/>
    </source>
</evidence>
<feature type="domain" description="Tbk1/Ikki binding" evidence="6">
    <location>
        <begin position="154"/>
        <end position="206"/>
    </location>
</feature>
<evidence type="ECO:0000259" key="6">
    <source>
        <dbReference type="Pfam" id="PF12845"/>
    </source>
</evidence>
<keyword evidence="5" id="KW-0472">Membrane</keyword>
<keyword evidence="1" id="KW-0597">Phosphoprotein</keyword>
<dbReference type="PANTHER" id="PTHR15249">
    <property type="entry name" value="TRAF FAMILY MEMBER-ASSOCIATED NF-KAPPA-B ACTIVATOR"/>
    <property type="match status" value="1"/>
</dbReference>
<evidence type="ECO:0000256" key="3">
    <source>
        <dbReference type="SAM" id="Coils"/>
    </source>
</evidence>
<organism evidence="7 8">
    <name type="scientific">Hemibagrus guttatus</name>
    <dbReference type="NCBI Taxonomy" id="175788"/>
    <lineage>
        <taxon>Eukaryota</taxon>
        <taxon>Metazoa</taxon>
        <taxon>Chordata</taxon>
        <taxon>Craniata</taxon>
        <taxon>Vertebrata</taxon>
        <taxon>Euteleostomi</taxon>
        <taxon>Actinopterygii</taxon>
        <taxon>Neopterygii</taxon>
        <taxon>Teleostei</taxon>
        <taxon>Ostariophysi</taxon>
        <taxon>Siluriformes</taxon>
        <taxon>Bagridae</taxon>
        <taxon>Hemibagrus</taxon>
    </lineage>
</organism>
<dbReference type="GO" id="GO:0043124">
    <property type="term" value="P:negative regulation of canonical NF-kappaB signal transduction"/>
    <property type="evidence" value="ECO:0007669"/>
    <property type="project" value="InterPro"/>
</dbReference>
<dbReference type="InterPro" id="IPR039669">
    <property type="entry name" value="TANK"/>
</dbReference>
<proteinExistence type="predicted"/>
<evidence type="ECO:0000256" key="1">
    <source>
        <dbReference type="ARBA" id="ARBA00022553"/>
    </source>
</evidence>
<keyword evidence="5" id="KW-1133">Transmembrane helix</keyword>
<keyword evidence="5" id="KW-0812">Transmembrane</keyword>
<feature type="coiled-coil region" evidence="3">
    <location>
        <begin position="16"/>
        <end position="68"/>
    </location>
</feature>
<feature type="transmembrane region" description="Helical" evidence="5">
    <location>
        <begin position="105"/>
        <end position="123"/>
    </location>
</feature>
<gene>
    <name evidence="7" type="ORF">QTP70_023912</name>
</gene>
<feature type="region of interest" description="Disordered" evidence="4">
    <location>
        <begin position="204"/>
        <end position="252"/>
    </location>
</feature>
<reference evidence="7" key="1">
    <citation type="submission" date="2023-06" db="EMBL/GenBank/DDBJ databases">
        <title>Male Hemibagrus guttatus genome.</title>
        <authorList>
            <person name="Bian C."/>
        </authorList>
    </citation>
    <scope>NUCLEOTIDE SEQUENCE</scope>
    <source>
        <strain evidence="7">Male_cb2023</strain>
        <tissue evidence="7">Muscle</tissue>
    </source>
</reference>
<dbReference type="EMBL" id="JAUCMX010000006">
    <property type="protein sequence ID" value="KAK3543581.1"/>
    <property type="molecule type" value="Genomic_DNA"/>
</dbReference>
<dbReference type="PANTHER" id="PTHR15249:SF0">
    <property type="entry name" value="TRAF FAMILY MEMBER-ASSOCIATED NF-KAPPA-B ACTIVATOR"/>
    <property type="match status" value="1"/>
</dbReference>
<evidence type="ECO:0000256" key="2">
    <source>
        <dbReference type="ARBA" id="ARBA00023054"/>
    </source>
</evidence>
<accession>A0AAE0V5Q5</accession>
<evidence type="ECO:0000313" key="7">
    <source>
        <dbReference type="EMBL" id="KAK3543581.1"/>
    </source>
</evidence>
<sequence length="420" mass="46731">MDRNIGDPLNKAYEAYRNISIENENAKKLLQENTEKFQRYTQQLEKKIEDQEQEISQLKAQLNSVKHASGEVKCCETAHQKQETERLSPNIQWPSNSSTSHRTNCILVGLAFVHTFFFLYFFLSFCLGNMNKESLEFPPTHPHPVPGVSGMKIEDVLDTFQEIQGTFQRIQTLARRQKDHLKRIHKGNDAAIAAQQFSMPIQCTDDTSEQDEEPFSSSSRPQVDEDLTSGALASRGASPEDGDFMDDVKFPPPTDEYEFLHSAPERSVPLTMPRKDLSEPISTVLEESYSSYSVSAPASHLLPASASHEGVRGPQQGEPVLICEMHRAPVADLPILVFNGKCQSSSTGYCMDIFNLAALTGVLSGVSLFEQPLWNPDLIPAIAPETSSMGSDHCTFCKATVPSNLMYSHLNSHFQSKAGD</sequence>
<evidence type="ECO:0000256" key="5">
    <source>
        <dbReference type="SAM" id="Phobius"/>
    </source>
</evidence>
<evidence type="ECO:0000313" key="8">
    <source>
        <dbReference type="Proteomes" id="UP001274896"/>
    </source>
</evidence>
<protein>
    <recommendedName>
        <fullName evidence="6">Tbk1/Ikki binding domain-containing protein</fullName>
    </recommendedName>
</protein>
<keyword evidence="8" id="KW-1185">Reference proteome</keyword>
<dbReference type="Proteomes" id="UP001274896">
    <property type="component" value="Unassembled WGS sequence"/>
</dbReference>
<comment type="caution">
    <text evidence="7">The sequence shown here is derived from an EMBL/GenBank/DDBJ whole genome shotgun (WGS) entry which is preliminary data.</text>
</comment>
<dbReference type="Pfam" id="PF12845">
    <property type="entry name" value="TBD"/>
    <property type="match status" value="1"/>
</dbReference>
<name>A0AAE0V5Q5_9TELE</name>